<evidence type="ECO:0000256" key="9">
    <source>
        <dbReference type="RuleBase" id="RU000461"/>
    </source>
</evidence>
<dbReference type="InterPro" id="IPR002401">
    <property type="entry name" value="Cyt_P450_E_grp-I"/>
</dbReference>
<dbReference type="PANTHER" id="PTHR24305:SF29">
    <property type="entry name" value="BENZOATE-PARA-HYDROXYLASE"/>
    <property type="match status" value="1"/>
</dbReference>
<evidence type="ECO:0000256" key="3">
    <source>
        <dbReference type="ARBA" id="ARBA00022617"/>
    </source>
</evidence>
<dbReference type="PRINTS" id="PR00463">
    <property type="entry name" value="EP450I"/>
</dbReference>
<sequence length="458" mass="51618">MIQLHEKYGPVLRIAPDELSFANAQAWQDICGQTFAGKTADLEKDRSFYMIAPNGVDSIITATFDVHLKFRRLLEVPLSERAILNQEAIIQGYVDLFIQRLQENAASDTDPYRTLNLVDWVTFVCFDILGDLAFGESFHCLENAKTHWWIEDIQEGVKAVFKLKTIERFVPGFFPLIMKLMLLVGTAMAKDPEENFMFCARKARERLARSDDRPDFSASSPVFLLSSYLLTYITRANKKQRAMTQEEIESNSQVLINAGTEPVATAICGIFFHLVSHPDALARATREVRSAFASESDITIASTAQQWLPYLSAVIEEGMRMYPPAPGTFPRRTPPGGCTICGRFVPGGYSVGVNQSAVMRSSAIWIDPERYAPERWLGDPEFAADDKKAYQPFSFGPRSCIGKRLAWAEMRLILSRILWRFDPEISAESKSWNIGQKTNAFWEKVPMNVILRPAAKSG</sequence>
<dbReference type="OrthoDB" id="1470350at2759"/>
<dbReference type="Gene3D" id="1.10.630.10">
    <property type="entry name" value="Cytochrome P450"/>
    <property type="match status" value="1"/>
</dbReference>
<keyword evidence="3 8" id="KW-0349">Heme</keyword>
<dbReference type="GO" id="GO:0004497">
    <property type="term" value="F:monooxygenase activity"/>
    <property type="evidence" value="ECO:0007669"/>
    <property type="project" value="UniProtKB-KW"/>
</dbReference>
<dbReference type="EMBL" id="LCTW02000034">
    <property type="protein sequence ID" value="KXX81465.1"/>
    <property type="molecule type" value="Genomic_DNA"/>
</dbReference>
<dbReference type="InterPro" id="IPR036396">
    <property type="entry name" value="Cyt_P450_sf"/>
</dbReference>
<keyword evidence="4 8" id="KW-0479">Metal-binding</keyword>
<keyword evidence="6 8" id="KW-0408">Iron</keyword>
<evidence type="ECO:0000313" key="11">
    <source>
        <dbReference type="EMBL" id="KXX81465.1"/>
    </source>
</evidence>
<gene>
    <name evidence="11" type="ORF">MMYC01_201732</name>
    <name evidence="10" type="ORF">MMYC01_205155</name>
</gene>
<reference evidence="12" key="1">
    <citation type="submission" date="2015-06" db="EMBL/GenBank/DDBJ databases">
        <authorList>
            <person name="van de Sande W.W.J."/>
        </authorList>
    </citation>
    <scope>NUCLEOTIDE SEQUENCE [LARGE SCALE GENOMIC DNA]</scope>
    <source>
        <strain evidence="12">mm55</strain>
    </source>
</reference>
<reference evidence="11 12" key="3">
    <citation type="submission" date="2016-01" db="EMBL/GenBank/DDBJ databases">
        <title>Madurella mycetomatis genome sequencing.</title>
        <authorList>
            <person name="Van De Sande W."/>
        </authorList>
    </citation>
    <scope>NUCLEOTIDE SEQUENCE [LARGE SCALE GENOMIC DNA]</scope>
    <source>
        <strain evidence="12">mm55</strain>
        <strain evidence="11">Mm55</strain>
    </source>
</reference>
<feature type="binding site" description="axial binding residue" evidence="8">
    <location>
        <position position="400"/>
    </location>
    <ligand>
        <name>heme</name>
        <dbReference type="ChEBI" id="CHEBI:30413"/>
    </ligand>
    <ligandPart>
        <name>Fe</name>
        <dbReference type="ChEBI" id="CHEBI:18248"/>
    </ligandPart>
</feature>
<protein>
    <submittedName>
        <fullName evidence="11">Isotrichodermin C-15 hydroxylase</fullName>
    </submittedName>
</protein>
<comment type="caution">
    <text evidence="11">The sequence shown here is derived from an EMBL/GenBank/DDBJ whole genome shotgun (WGS) entry which is preliminary data.</text>
</comment>
<evidence type="ECO:0000256" key="1">
    <source>
        <dbReference type="ARBA" id="ARBA00001971"/>
    </source>
</evidence>
<dbReference type="STRING" id="100816.A0A175WCU9"/>
<evidence type="ECO:0000256" key="8">
    <source>
        <dbReference type="PIRSR" id="PIRSR602401-1"/>
    </source>
</evidence>
<evidence type="ECO:0000256" key="4">
    <source>
        <dbReference type="ARBA" id="ARBA00022723"/>
    </source>
</evidence>
<name>A0A175WCU9_9PEZI</name>
<keyword evidence="5 9" id="KW-0560">Oxidoreductase</keyword>
<organism evidence="11 12">
    <name type="scientific">Madurella mycetomatis</name>
    <dbReference type="NCBI Taxonomy" id="100816"/>
    <lineage>
        <taxon>Eukaryota</taxon>
        <taxon>Fungi</taxon>
        <taxon>Dikarya</taxon>
        <taxon>Ascomycota</taxon>
        <taxon>Pezizomycotina</taxon>
        <taxon>Sordariomycetes</taxon>
        <taxon>Sordariomycetidae</taxon>
        <taxon>Sordariales</taxon>
        <taxon>Sordariales incertae sedis</taxon>
        <taxon>Madurella</taxon>
    </lineage>
</organism>
<evidence type="ECO:0000313" key="10">
    <source>
        <dbReference type="EMBL" id="KXX77984.1"/>
    </source>
</evidence>
<dbReference type="GO" id="GO:0020037">
    <property type="term" value="F:heme binding"/>
    <property type="evidence" value="ECO:0007669"/>
    <property type="project" value="InterPro"/>
</dbReference>
<evidence type="ECO:0000256" key="2">
    <source>
        <dbReference type="ARBA" id="ARBA00010617"/>
    </source>
</evidence>
<dbReference type="Pfam" id="PF00067">
    <property type="entry name" value="p450"/>
    <property type="match status" value="1"/>
</dbReference>
<dbReference type="InterPro" id="IPR001128">
    <property type="entry name" value="Cyt_P450"/>
</dbReference>
<dbReference type="VEuPathDB" id="FungiDB:MMYC01_205155"/>
<dbReference type="GO" id="GO:0005506">
    <property type="term" value="F:iron ion binding"/>
    <property type="evidence" value="ECO:0007669"/>
    <property type="project" value="InterPro"/>
</dbReference>
<dbReference type="PROSITE" id="PS00086">
    <property type="entry name" value="CYTOCHROME_P450"/>
    <property type="match status" value="1"/>
</dbReference>
<reference evidence="11" key="2">
    <citation type="submission" date="2015-06" db="EMBL/GenBank/DDBJ databases">
        <authorList>
            <person name="Hoefler B.C."/>
            <person name="Straight P.D."/>
        </authorList>
    </citation>
    <scope>NUCLEOTIDE SEQUENCE [LARGE SCALE GENOMIC DNA]</scope>
    <source>
        <strain evidence="11">Mm55</strain>
    </source>
</reference>
<comment type="similarity">
    <text evidence="2 9">Belongs to the cytochrome P450 family.</text>
</comment>
<evidence type="ECO:0000313" key="12">
    <source>
        <dbReference type="Proteomes" id="UP000078237"/>
    </source>
</evidence>
<dbReference type="SUPFAM" id="SSF48264">
    <property type="entry name" value="Cytochrome P450"/>
    <property type="match status" value="1"/>
</dbReference>
<proteinExistence type="inferred from homology"/>
<accession>A0A175WCU9</accession>
<comment type="cofactor">
    <cofactor evidence="1 8">
        <name>heme</name>
        <dbReference type="ChEBI" id="CHEBI:30413"/>
    </cofactor>
</comment>
<dbReference type="InterPro" id="IPR050121">
    <property type="entry name" value="Cytochrome_P450_monoxygenase"/>
</dbReference>
<dbReference type="CDD" id="cd11058">
    <property type="entry name" value="CYP60B-like"/>
    <property type="match status" value="1"/>
</dbReference>
<evidence type="ECO:0000256" key="5">
    <source>
        <dbReference type="ARBA" id="ARBA00023002"/>
    </source>
</evidence>
<dbReference type="EMBL" id="LCTW02000137">
    <property type="protein sequence ID" value="KXX77984.1"/>
    <property type="molecule type" value="Genomic_DNA"/>
</dbReference>
<dbReference type="GO" id="GO:0016705">
    <property type="term" value="F:oxidoreductase activity, acting on paired donors, with incorporation or reduction of molecular oxygen"/>
    <property type="evidence" value="ECO:0007669"/>
    <property type="project" value="InterPro"/>
</dbReference>
<dbReference type="InterPro" id="IPR017972">
    <property type="entry name" value="Cyt_P450_CS"/>
</dbReference>
<dbReference type="VEuPathDB" id="FungiDB:MMYC01_201732"/>
<evidence type="ECO:0000256" key="7">
    <source>
        <dbReference type="ARBA" id="ARBA00023033"/>
    </source>
</evidence>
<dbReference type="PRINTS" id="PR00385">
    <property type="entry name" value="P450"/>
</dbReference>
<dbReference type="AlphaFoldDB" id="A0A175WCU9"/>
<dbReference type="PANTHER" id="PTHR24305">
    <property type="entry name" value="CYTOCHROME P450"/>
    <property type="match status" value="1"/>
</dbReference>
<keyword evidence="12" id="KW-1185">Reference proteome</keyword>
<dbReference type="Proteomes" id="UP000078237">
    <property type="component" value="Unassembled WGS sequence"/>
</dbReference>
<evidence type="ECO:0000256" key="6">
    <source>
        <dbReference type="ARBA" id="ARBA00023004"/>
    </source>
</evidence>
<keyword evidence="7 9" id="KW-0503">Monooxygenase</keyword>